<evidence type="ECO:0000313" key="3">
    <source>
        <dbReference type="EMBL" id="CAE0373539.1"/>
    </source>
</evidence>
<feature type="compositionally biased region" description="Acidic residues" evidence="2">
    <location>
        <begin position="384"/>
        <end position="394"/>
    </location>
</feature>
<dbReference type="EMBL" id="HBIJ01022038">
    <property type="protein sequence ID" value="CAE0373539.1"/>
    <property type="molecule type" value="Transcribed_RNA"/>
</dbReference>
<evidence type="ECO:0000256" key="2">
    <source>
        <dbReference type="SAM" id="MobiDB-lite"/>
    </source>
</evidence>
<feature type="region of interest" description="Disordered" evidence="2">
    <location>
        <begin position="363"/>
        <end position="400"/>
    </location>
</feature>
<name>A0A7S3NPF4_9STRA</name>
<gene>
    <name evidence="3" type="ORF">ALAG00032_LOCUS14340</name>
</gene>
<accession>A0A7S3NPF4</accession>
<feature type="compositionally biased region" description="Low complexity" evidence="2">
    <location>
        <begin position="66"/>
        <end position="79"/>
    </location>
</feature>
<feature type="region of interest" description="Disordered" evidence="2">
    <location>
        <begin position="66"/>
        <end position="88"/>
    </location>
</feature>
<evidence type="ECO:0000256" key="1">
    <source>
        <dbReference type="SAM" id="Coils"/>
    </source>
</evidence>
<protein>
    <submittedName>
        <fullName evidence="3">Uncharacterized protein</fullName>
    </submittedName>
</protein>
<dbReference type="AlphaFoldDB" id="A0A7S3NPF4"/>
<sequence length="400" mass="46341">MTKKPEWCDRVSILNRSFGEPPPIASKIPREKKLGQRNRKCAVDCQQPLSMKAPIRKLSLLRIQQSSCRQNNSQRRSQSADTSRNAAHCENIKFPRIASAQPRLEDEEQYFLRTKKQTRRRRHTLDHIPYDSYQVKDESQHCSHIPSPSQEKDHRHEQKYKSVFDEFCFDDLDQKYDEFRSDYDVMQQQRDEQEERDQDDSRAPYETFSRIANESEQLSAPIWCREEDLPYAVTRSTSSSETCSSEQIKAPKNIPNEYKHIPVAVKRPVTWDFLNQVYTIPPVTPPPPSHSQPQQVQTFDDHLATNNFVTPEIGERAPAYGVIQKKNKLDSSLEATNEHLEQSSILLGSLNSNLAFTYADQKYPPSSNSKQFTAAHNSTNSCYDSDEDYDNDFEQDVKLS</sequence>
<feature type="compositionally biased region" description="Polar residues" evidence="2">
    <location>
        <begin position="364"/>
        <end position="383"/>
    </location>
</feature>
<keyword evidence="1" id="KW-0175">Coiled coil</keyword>
<feature type="coiled-coil region" evidence="1">
    <location>
        <begin position="169"/>
        <end position="196"/>
    </location>
</feature>
<reference evidence="3" key="1">
    <citation type="submission" date="2021-01" db="EMBL/GenBank/DDBJ databases">
        <authorList>
            <person name="Corre E."/>
            <person name="Pelletier E."/>
            <person name="Niang G."/>
            <person name="Scheremetjew M."/>
            <person name="Finn R."/>
            <person name="Kale V."/>
            <person name="Holt S."/>
            <person name="Cochrane G."/>
            <person name="Meng A."/>
            <person name="Brown T."/>
            <person name="Cohen L."/>
        </authorList>
    </citation>
    <scope>NUCLEOTIDE SEQUENCE</scope>
    <source>
        <strain evidence="3">CCMP1510</strain>
    </source>
</reference>
<organism evidence="3">
    <name type="scientific">Aureoumbra lagunensis</name>
    <dbReference type="NCBI Taxonomy" id="44058"/>
    <lineage>
        <taxon>Eukaryota</taxon>
        <taxon>Sar</taxon>
        <taxon>Stramenopiles</taxon>
        <taxon>Ochrophyta</taxon>
        <taxon>Pelagophyceae</taxon>
        <taxon>Pelagomonadales</taxon>
        <taxon>Aureoumbra</taxon>
    </lineage>
</organism>
<feature type="region of interest" description="Disordered" evidence="2">
    <location>
        <begin position="18"/>
        <end position="39"/>
    </location>
</feature>
<feature type="region of interest" description="Disordered" evidence="2">
    <location>
        <begin position="135"/>
        <end position="157"/>
    </location>
</feature>
<proteinExistence type="predicted"/>